<evidence type="ECO:0000256" key="13">
    <source>
        <dbReference type="ARBA" id="ARBA00038388"/>
    </source>
</evidence>
<keyword evidence="10 17" id="KW-1133">Transmembrane helix</keyword>
<dbReference type="InterPro" id="IPR003838">
    <property type="entry name" value="ABC3_permease_C"/>
</dbReference>
<comment type="subcellular location">
    <subcellularLocation>
        <location evidence="1">Cell inner membrane</location>
        <topology evidence="1">Multi-pass membrane protein</topology>
    </subcellularLocation>
</comment>
<feature type="transmembrane region" description="Helical" evidence="17">
    <location>
        <begin position="990"/>
        <end position="1017"/>
    </location>
</feature>
<evidence type="ECO:0000313" key="20">
    <source>
        <dbReference type="Proteomes" id="UP000241885"/>
    </source>
</evidence>
<evidence type="ECO:0000256" key="1">
    <source>
        <dbReference type="ARBA" id="ARBA00004429"/>
    </source>
</evidence>
<keyword evidence="11 17" id="KW-0472">Membrane</keyword>
<dbReference type="PROSITE" id="PS00211">
    <property type="entry name" value="ABC_TRANSPORTER_1"/>
    <property type="match status" value="1"/>
</dbReference>
<dbReference type="GO" id="GO:0005886">
    <property type="term" value="C:plasma membrane"/>
    <property type="evidence" value="ECO:0007669"/>
    <property type="project" value="UniProtKB-SubCell"/>
</dbReference>
<evidence type="ECO:0000256" key="4">
    <source>
        <dbReference type="ARBA" id="ARBA00022475"/>
    </source>
</evidence>
<keyword evidence="8" id="KW-0067">ATP-binding</keyword>
<dbReference type="InterPro" id="IPR027417">
    <property type="entry name" value="P-loop_NTPase"/>
</dbReference>
<feature type="transmembrane region" description="Helical" evidence="17">
    <location>
        <begin position="28"/>
        <end position="45"/>
    </location>
</feature>
<evidence type="ECO:0000256" key="15">
    <source>
        <dbReference type="SAM" id="Coils"/>
    </source>
</evidence>
<dbReference type="EMBL" id="CP028339">
    <property type="protein sequence ID" value="AVR89724.1"/>
    <property type="molecule type" value="Genomic_DNA"/>
</dbReference>
<evidence type="ECO:0000256" key="16">
    <source>
        <dbReference type="SAM" id="MobiDB-lite"/>
    </source>
</evidence>
<evidence type="ECO:0000313" key="19">
    <source>
        <dbReference type="EMBL" id="AVR89724.1"/>
    </source>
</evidence>
<dbReference type="InterPro" id="IPR006143">
    <property type="entry name" value="RND_pump_MFP"/>
</dbReference>
<dbReference type="Pfam" id="PF12704">
    <property type="entry name" value="MacB_PCD"/>
    <property type="match status" value="1"/>
</dbReference>
<evidence type="ECO:0000256" key="11">
    <source>
        <dbReference type="ARBA" id="ARBA00023136"/>
    </source>
</evidence>
<proteinExistence type="inferred from homology"/>
<keyword evidence="15" id="KW-0175">Coiled coil</keyword>
<dbReference type="Gene3D" id="2.40.30.170">
    <property type="match status" value="1"/>
</dbReference>
<dbReference type="Pfam" id="PF25944">
    <property type="entry name" value="Beta-barrel_RND"/>
    <property type="match status" value="1"/>
</dbReference>
<comment type="similarity">
    <text evidence="13">Belongs to the ABC transporter superfamily. Macrolide exporter (TC 3.A.1.122) family.</text>
</comment>
<keyword evidence="5" id="KW-0997">Cell inner membrane</keyword>
<evidence type="ECO:0000256" key="5">
    <source>
        <dbReference type="ARBA" id="ARBA00022519"/>
    </source>
</evidence>
<dbReference type="Gene3D" id="2.40.50.100">
    <property type="match status" value="1"/>
</dbReference>
<dbReference type="Proteomes" id="UP000241885">
    <property type="component" value="Chromosome"/>
</dbReference>
<dbReference type="InterPro" id="IPR030190">
    <property type="entry name" value="MacA_alpha-hairpin_sf"/>
</dbReference>
<dbReference type="InterPro" id="IPR003439">
    <property type="entry name" value="ABC_transporter-like_ATP-bd"/>
</dbReference>
<evidence type="ECO:0000256" key="14">
    <source>
        <dbReference type="ARBA" id="ARBA00041199"/>
    </source>
</evidence>
<dbReference type="GO" id="GO:0019898">
    <property type="term" value="C:extrinsic component of membrane"/>
    <property type="evidence" value="ECO:0007669"/>
    <property type="project" value="InterPro"/>
</dbReference>
<evidence type="ECO:0000256" key="3">
    <source>
        <dbReference type="ARBA" id="ARBA00022448"/>
    </source>
</evidence>
<dbReference type="Gene3D" id="3.40.50.300">
    <property type="entry name" value="P-loop containing nucleotide triphosphate hydrolases"/>
    <property type="match status" value="1"/>
</dbReference>
<dbReference type="Gene3D" id="6.10.140.1990">
    <property type="match status" value="1"/>
</dbReference>
<protein>
    <recommendedName>
        <fullName evidence="14">Pyoverdine export ATP-binding/permease protein PvdT</fullName>
    </recommendedName>
</protein>
<evidence type="ECO:0000259" key="18">
    <source>
        <dbReference type="PROSITE" id="PS50893"/>
    </source>
</evidence>
<dbReference type="KEGG" id="tak:Tharo_2842"/>
<dbReference type="Pfam" id="PF02687">
    <property type="entry name" value="FtsX"/>
    <property type="match status" value="1"/>
</dbReference>
<comment type="similarity">
    <text evidence="2">Belongs to the membrane fusion protein (MFP) (TC 8.A.1) family.</text>
</comment>
<dbReference type="GO" id="GO:0046677">
    <property type="term" value="P:response to antibiotic"/>
    <property type="evidence" value="ECO:0007669"/>
    <property type="project" value="UniProtKB-KW"/>
</dbReference>
<dbReference type="SUPFAM" id="SSF52540">
    <property type="entry name" value="P-loop containing nucleoside triphosphate hydrolases"/>
    <property type="match status" value="1"/>
</dbReference>
<dbReference type="InterPro" id="IPR058626">
    <property type="entry name" value="MdtA-like_b-barrel"/>
</dbReference>
<gene>
    <name evidence="19" type="ORF">Tharo_2842</name>
</gene>
<name>A0A2R4BR91_THAAR</name>
<dbReference type="InterPro" id="IPR025857">
    <property type="entry name" value="MacB_PCD"/>
</dbReference>
<dbReference type="GO" id="GO:0016887">
    <property type="term" value="F:ATP hydrolysis activity"/>
    <property type="evidence" value="ECO:0007669"/>
    <property type="project" value="InterPro"/>
</dbReference>
<feature type="region of interest" description="Disordered" evidence="16">
    <location>
        <begin position="1"/>
        <end position="22"/>
    </location>
</feature>
<feature type="transmembrane region" description="Helical" evidence="17">
    <location>
        <begin position="1023"/>
        <end position="1047"/>
    </location>
</feature>
<feature type="compositionally biased region" description="Basic residues" evidence="16">
    <location>
        <begin position="381"/>
        <end position="397"/>
    </location>
</feature>
<keyword evidence="20" id="KW-1185">Reference proteome</keyword>
<feature type="domain" description="ABC transporter" evidence="18">
    <location>
        <begin position="428"/>
        <end position="666"/>
    </location>
</feature>
<evidence type="ECO:0000256" key="2">
    <source>
        <dbReference type="ARBA" id="ARBA00009477"/>
    </source>
</evidence>
<dbReference type="Pfam" id="PF25917">
    <property type="entry name" value="BSH_RND"/>
    <property type="match status" value="1"/>
</dbReference>
<evidence type="ECO:0000256" key="8">
    <source>
        <dbReference type="ARBA" id="ARBA00022840"/>
    </source>
</evidence>
<dbReference type="GO" id="GO:0005524">
    <property type="term" value="F:ATP binding"/>
    <property type="evidence" value="ECO:0007669"/>
    <property type="project" value="UniProtKB-KW"/>
</dbReference>
<feature type="region of interest" description="Disordered" evidence="16">
    <location>
        <begin position="340"/>
        <end position="415"/>
    </location>
</feature>
<dbReference type="FunFam" id="3.40.50.300:FF:000032">
    <property type="entry name" value="Export ABC transporter ATP-binding protein"/>
    <property type="match status" value="1"/>
</dbReference>
<dbReference type="GO" id="GO:1990195">
    <property type="term" value="C:macrolide transmembrane transporter complex"/>
    <property type="evidence" value="ECO:0007669"/>
    <property type="project" value="InterPro"/>
</dbReference>
<evidence type="ECO:0000256" key="7">
    <source>
        <dbReference type="ARBA" id="ARBA00022741"/>
    </source>
</evidence>
<dbReference type="InterPro" id="IPR017871">
    <property type="entry name" value="ABC_transporter-like_CS"/>
</dbReference>
<evidence type="ECO:0000256" key="9">
    <source>
        <dbReference type="ARBA" id="ARBA00022967"/>
    </source>
</evidence>
<keyword evidence="9" id="KW-1278">Translocase</keyword>
<organism evidence="19 20">
    <name type="scientific">Thauera aromatica K172</name>
    <dbReference type="NCBI Taxonomy" id="44139"/>
    <lineage>
        <taxon>Bacteria</taxon>
        <taxon>Pseudomonadati</taxon>
        <taxon>Pseudomonadota</taxon>
        <taxon>Betaproteobacteria</taxon>
        <taxon>Rhodocyclales</taxon>
        <taxon>Zoogloeaceae</taxon>
        <taxon>Thauera</taxon>
    </lineage>
</organism>
<keyword evidence="6 17" id="KW-0812">Transmembrane</keyword>
<dbReference type="SMART" id="SM00382">
    <property type="entry name" value="AAA"/>
    <property type="match status" value="1"/>
</dbReference>
<feature type="compositionally biased region" description="Basic residues" evidence="16">
    <location>
        <begin position="352"/>
        <end position="364"/>
    </location>
</feature>
<keyword evidence="4" id="KW-1003">Cell membrane</keyword>
<dbReference type="Pfam" id="PF00005">
    <property type="entry name" value="ABC_tran"/>
    <property type="match status" value="1"/>
</dbReference>
<dbReference type="GO" id="GO:0022857">
    <property type="term" value="F:transmembrane transporter activity"/>
    <property type="evidence" value="ECO:0007669"/>
    <property type="project" value="InterPro"/>
</dbReference>
<accession>A0A2R4BR91</accession>
<dbReference type="InterPro" id="IPR058625">
    <property type="entry name" value="MdtA-like_BSH"/>
</dbReference>
<sequence length="1064" mass="113402">MNTVSSPSRPAPSRSTPSRPAAPRWRRALLAGVSAALAVTAWLVWPQLFGEREPLAAYQLASVQRGTLEDVVTATGTLQPRDYVDVGAQVSGQLERIHVEVGSEVEEGQPLADIDPTVYRARVDASRAQLNNLRAQLKDREAQLTLARIQLRRQQALIAEDATTAEGVQTAEAAAQSAAAQLEALHAQIEQIESTLRADQANLQYARILSPMKGTVVSITARQGQTLNTNQQAPVVMRIADLRTMTVQTQVSEADIGRLKLGMEAYFTTLGGSGKRWYGTLEKIEPTPTVTNNVVLYNALFDVPNTDGRLMTQMTAQVFFVVAKAEDALLIPMAAPRRRARCCSGGEGNGQGRRRTGRARGAQHRARDLQPHPGPGAVGPGRRRARGFRAGRRRRRPPSAADAPPMKREALPAAAHAAPPALPPIPLIELSGITRSFVNGEIETRVLHGIDLAIYPGEFVAIVGASGSGKSTLMNILGCLDRPSSGHYRFMGEDVAGFDRDRLARLRREAFGFVFQSYNLIGGASARDNVEVPAIYSGMPRAERHARAEHLLATLGLAERSAHRPGQLSGGQQQRVSIARALMNGGRIILADEPTGALDSKSGADVMKLLGELSAAGHTIILITHEREVAEQASRIIEIRDGHIVADPGPRPPPGPEPDFAPHVDRTSPLSDVLEATRSALRALRANLFRTTLTLLGIVIGVASVIAMLAIGDGSKQKVIDQVSAMGTNLLTVRPGAPNTRGRDAPATLVIEDVRAIGGLPNVLASVPEQGGTITLRAGNTDHRSSVNGTSADYIVARNWAPASGTFFSAEDEARYATVAVLGQTVAKALFPAGDAVGQFVLVNNIPFQVVGTMTPKGATPWGQDQDDVVFMPLTTASLRITGQRFLRNVTVAVEDVTRIDDTQAEVHALLAARHGVEDFQIRNMASVLDTVSETQNTLTILLGTVAAISLLVGGIGVMNIMLVSVTERTREIGIRMATGARMKNILQQFLIEALVVSAVGGLVGVVVGLGSAALIARFGTAVQYSLAPVVLAFSCAFLTGLVFGYLPARKAARLDPVVALASE</sequence>
<feature type="transmembrane region" description="Helical" evidence="17">
    <location>
        <begin position="941"/>
        <end position="966"/>
    </location>
</feature>
<evidence type="ECO:0000256" key="12">
    <source>
        <dbReference type="ARBA" id="ARBA00023251"/>
    </source>
</evidence>
<feature type="coiled-coil region" evidence="15">
    <location>
        <begin position="123"/>
        <end position="202"/>
    </location>
</feature>
<dbReference type="NCBIfam" id="TIGR01730">
    <property type="entry name" value="RND_mfp"/>
    <property type="match status" value="1"/>
</dbReference>
<keyword evidence="3" id="KW-0813">Transport</keyword>
<keyword evidence="7" id="KW-0547">Nucleotide-binding</keyword>
<evidence type="ECO:0000256" key="17">
    <source>
        <dbReference type="SAM" id="Phobius"/>
    </source>
</evidence>
<dbReference type="InterPro" id="IPR003593">
    <property type="entry name" value="AAA+_ATPase"/>
</dbReference>
<dbReference type="InterPro" id="IPR017911">
    <property type="entry name" value="MacB-like_ATP-bd"/>
</dbReference>
<keyword evidence="12" id="KW-0046">Antibiotic resistance</keyword>
<reference evidence="19 20" key="1">
    <citation type="submission" date="2018-03" db="EMBL/GenBank/DDBJ databases">
        <title>Complete genome sequence of Thauera aromatica, a model organism for studying aromatic compound degradation under denitrifying conditions.</title>
        <authorList>
            <person name="Lo H.-Y."/>
            <person name="Goris T."/>
            <person name="Boll M."/>
            <person name="Mueller J.A."/>
        </authorList>
    </citation>
    <scope>NUCLEOTIDE SEQUENCE [LARGE SCALE GENOMIC DNA]</scope>
    <source>
        <strain evidence="19 20">K172</strain>
    </source>
</reference>
<dbReference type="AlphaFoldDB" id="A0A2R4BR91"/>
<evidence type="ECO:0000256" key="10">
    <source>
        <dbReference type="ARBA" id="ARBA00022989"/>
    </source>
</evidence>
<dbReference type="GO" id="GO:1990961">
    <property type="term" value="P:xenobiotic detoxification by transmembrane export across the plasma membrane"/>
    <property type="evidence" value="ECO:0007669"/>
    <property type="project" value="InterPro"/>
</dbReference>
<dbReference type="PANTHER" id="PTHR30572">
    <property type="entry name" value="MEMBRANE COMPONENT OF TRANSPORTER-RELATED"/>
    <property type="match status" value="1"/>
</dbReference>
<dbReference type="SUPFAM" id="SSF111369">
    <property type="entry name" value="HlyD-like secretion proteins"/>
    <property type="match status" value="1"/>
</dbReference>
<evidence type="ECO:0000256" key="6">
    <source>
        <dbReference type="ARBA" id="ARBA00022692"/>
    </source>
</evidence>
<dbReference type="PROSITE" id="PS50893">
    <property type="entry name" value="ABC_TRANSPORTER_2"/>
    <property type="match status" value="1"/>
</dbReference>
<dbReference type="CDD" id="cd03255">
    <property type="entry name" value="ABC_MJ0796_LolCDE_FtsE"/>
    <property type="match status" value="1"/>
</dbReference>
<dbReference type="PANTHER" id="PTHR30572:SF14">
    <property type="entry name" value="MACROLIDE EXPORT ATP-BINDING_PERMEASE PROTEIN MACB"/>
    <property type="match status" value="1"/>
</dbReference>
<dbReference type="InterPro" id="IPR050250">
    <property type="entry name" value="Macrolide_Exporter_MacB"/>
</dbReference>